<protein>
    <recommendedName>
        <fullName evidence="3">HTH cro/C1-type domain-containing protein</fullName>
    </recommendedName>
</protein>
<name>A0ABU5ZQJ2_9FLAO</name>
<dbReference type="EMBL" id="JAYKLX010000001">
    <property type="protein sequence ID" value="MEB3344345.1"/>
    <property type="molecule type" value="Genomic_DNA"/>
</dbReference>
<evidence type="ECO:0000313" key="2">
    <source>
        <dbReference type="Proteomes" id="UP001327027"/>
    </source>
</evidence>
<keyword evidence="2" id="KW-1185">Reference proteome</keyword>
<dbReference type="Proteomes" id="UP001327027">
    <property type="component" value="Unassembled WGS sequence"/>
</dbReference>
<accession>A0ABU5ZQJ2</accession>
<gene>
    <name evidence="1" type="ORF">U6A24_02675</name>
</gene>
<sequence>MNAKVVFNKLIEKITGGNKRQFANIVGRNKQQIYDWSSGKRNPTLNNFIDMLLILREKKYDLDLKTIFEHNNIKMDKGNLRKVEFPKEIKGVIDCGGKGYFHMWVIRNEEPIALVEAEDGTLREIHARNITFVDYFTEWKEKQAKALGVDVEKFNSMYGN</sequence>
<comment type="caution">
    <text evidence="1">The sequence shown here is derived from an EMBL/GenBank/DDBJ whole genome shotgun (WGS) entry which is preliminary data.</text>
</comment>
<proteinExistence type="predicted"/>
<reference evidence="1 2" key="1">
    <citation type="journal article" date="2013" name="Int. J. Syst. Evol. Microbiol.">
        <title>Aquimarina gracilis sp. nov., isolated from the gut microflora of a mussel, Mytilus coruscus, and emended description of Aquimarina spongiae.</title>
        <authorList>
            <person name="Park S.C."/>
            <person name="Choe H.N."/>
            <person name="Baik K.S."/>
            <person name="Seong C.N."/>
        </authorList>
    </citation>
    <scope>NUCLEOTIDE SEQUENCE [LARGE SCALE GENOMIC DNA]</scope>
    <source>
        <strain evidence="1 2">PSC32</strain>
    </source>
</reference>
<evidence type="ECO:0000313" key="1">
    <source>
        <dbReference type="EMBL" id="MEB3344345.1"/>
    </source>
</evidence>
<organism evidence="1 2">
    <name type="scientific">Aquimarina gracilis</name>
    <dbReference type="NCBI Taxonomy" id="874422"/>
    <lineage>
        <taxon>Bacteria</taxon>
        <taxon>Pseudomonadati</taxon>
        <taxon>Bacteroidota</taxon>
        <taxon>Flavobacteriia</taxon>
        <taxon>Flavobacteriales</taxon>
        <taxon>Flavobacteriaceae</taxon>
        <taxon>Aquimarina</taxon>
    </lineage>
</organism>
<evidence type="ECO:0008006" key="3">
    <source>
        <dbReference type="Google" id="ProtNLM"/>
    </source>
</evidence>
<dbReference type="RefSeq" id="WP_324178392.1">
    <property type="nucleotide sequence ID" value="NZ_BAABAW010000016.1"/>
</dbReference>